<evidence type="ECO:0000256" key="1">
    <source>
        <dbReference type="ARBA" id="ARBA00004477"/>
    </source>
</evidence>
<dbReference type="GO" id="GO:0070973">
    <property type="term" value="P:protein localization to endoplasmic reticulum exit site"/>
    <property type="evidence" value="ECO:0007669"/>
    <property type="project" value="UniProtKB-UniRule"/>
</dbReference>
<keyword evidence="13" id="KW-0675">Receptor</keyword>
<dbReference type="Gene3D" id="1.20.5.110">
    <property type="match status" value="1"/>
</dbReference>
<gene>
    <name evidence="13" type="ORF">HS088_TW06G00245</name>
</gene>
<feature type="transmembrane region" description="Helical" evidence="11">
    <location>
        <begin position="43"/>
        <end position="64"/>
    </location>
</feature>
<dbReference type="OrthoDB" id="435607at2759"/>
<keyword evidence="3 11" id="KW-0813">Transport</keyword>
<dbReference type="GO" id="GO:0005789">
    <property type="term" value="C:endoplasmic reticulum membrane"/>
    <property type="evidence" value="ECO:0007669"/>
    <property type="project" value="UniProtKB-SubCell"/>
</dbReference>
<keyword evidence="5" id="KW-0053">Apoptosis</keyword>
<comment type="similarity">
    <text evidence="2 11">Belongs to the BCAP29/BCAP31 family.</text>
</comment>
<comment type="caution">
    <text evidence="13">The sequence shown here is derived from an EMBL/GenBank/DDBJ whole genome shotgun (WGS) entry which is preliminary data.</text>
</comment>
<dbReference type="Proteomes" id="UP000593562">
    <property type="component" value="Unassembled WGS sequence"/>
</dbReference>
<dbReference type="GO" id="GO:0006888">
    <property type="term" value="P:endoplasmic reticulum to Golgi vesicle-mediated transport"/>
    <property type="evidence" value="ECO:0007669"/>
    <property type="project" value="UniProtKB-UniRule"/>
</dbReference>
<evidence type="ECO:0000256" key="12">
    <source>
        <dbReference type="SAM" id="Coils"/>
    </source>
</evidence>
<evidence type="ECO:0000256" key="10">
    <source>
        <dbReference type="ARBA" id="ARBA00023136"/>
    </source>
</evidence>
<evidence type="ECO:0000256" key="5">
    <source>
        <dbReference type="ARBA" id="ARBA00022703"/>
    </source>
</evidence>
<dbReference type="EMBL" id="JAAARO010000006">
    <property type="protein sequence ID" value="KAF5746080.1"/>
    <property type="molecule type" value="Genomic_DNA"/>
</dbReference>
<dbReference type="FunFam" id="1.20.5.110:FF:000011">
    <property type="entry name" value="B-cell receptor-associated protein 29"/>
    <property type="match status" value="1"/>
</dbReference>
<evidence type="ECO:0000256" key="11">
    <source>
        <dbReference type="RuleBase" id="RU367026"/>
    </source>
</evidence>
<evidence type="ECO:0000256" key="2">
    <source>
        <dbReference type="ARBA" id="ARBA00007956"/>
    </source>
</evidence>
<evidence type="ECO:0000256" key="3">
    <source>
        <dbReference type="ARBA" id="ARBA00022448"/>
    </source>
</evidence>
<sequence length="218" mass="24612">MIQLLYTVIAAEMALILTLLFKTPLRKLVIITLDRVKRGQGPVMVKTVAATVFAVLLSSVYSMAKIQNIKLEAGALNPTDEVLMARHMLESSLMVFLLFLSLMIDRLHHYIRELRLLRKTMEDAKKQTRGFEDGKNGNAEELKAMGEDIATLRKKIEKLELDCETKGKEAKTAQAEADALRKQSEKLLLEYDRLVEDNQNLKNQLESIGQSSLHSDGK</sequence>
<evidence type="ECO:0000256" key="4">
    <source>
        <dbReference type="ARBA" id="ARBA00022692"/>
    </source>
</evidence>
<name>A0A7J7DI88_TRIWF</name>
<evidence type="ECO:0000256" key="8">
    <source>
        <dbReference type="ARBA" id="ARBA00022989"/>
    </source>
</evidence>
<feature type="transmembrane region" description="Helical" evidence="11">
    <location>
        <begin position="6"/>
        <end position="22"/>
    </location>
</feature>
<dbReference type="InterPro" id="IPR008417">
    <property type="entry name" value="BAP29/BAP31"/>
</dbReference>
<proteinExistence type="inferred from homology"/>
<organism evidence="13 14">
    <name type="scientific">Tripterygium wilfordii</name>
    <name type="common">Thunder God vine</name>
    <dbReference type="NCBI Taxonomy" id="458696"/>
    <lineage>
        <taxon>Eukaryota</taxon>
        <taxon>Viridiplantae</taxon>
        <taxon>Streptophyta</taxon>
        <taxon>Embryophyta</taxon>
        <taxon>Tracheophyta</taxon>
        <taxon>Spermatophyta</taxon>
        <taxon>Magnoliopsida</taxon>
        <taxon>eudicotyledons</taxon>
        <taxon>Gunneridae</taxon>
        <taxon>Pentapetalae</taxon>
        <taxon>rosids</taxon>
        <taxon>fabids</taxon>
        <taxon>Celastrales</taxon>
        <taxon>Celastraceae</taxon>
        <taxon>Tripterygium</taxon>
    </lineage>
</organism>
<evidence type="ECO:0000256" key="6">
    <source>
        <dbReference type="ARBA" id="ARBA00022824"/>
    </source>
</evidence>
<comment type="function">
    <text evidence="11">May play a role in anterograde transport of membrane proteins from the endoplasmic reticulum to the Golgi.</text>
</comment>
<keyword evidence="14" id="KW-1185">Reference proteome</keyword>
<evidence type="ECO:0000256" key="7">
    <source>
        <dbReference type="ARBA" id="ARBA00022927"/>
    </source>
</evidence>
<protein>
    <recommendedName>
        <fullName evidence="11">Endoplasmic reticulum transmembrane protein</fullName>
    </recommendedName>
</protein>
<dbReference type="FunCoup" id="A0A7J7DI88">
    <property type="interactions" value="1800"/>
</dbReference>
<reference evidence="13 14" key="1">
    <citation type="journal article" date="2020" name="Nat. Commun.">
        <title>Genome of Tripterygium wilfordii and identification of cytochrome P450 involved in triptolide biosynthesis.</title>
        <authorList>
            <person name="Tu L."/>
            <person name="Su P."/>
            <person name="Zhang Z."/>
            <person name="Gao L."/>
            <person name="Wang J."/>
            <person name="Hu T."/>
            <person name="Zhou J."/>
            <person name="Zhang Y."/>
            <person name="Zhao Y."/>
            <person name="Liu Y."/>
            <person name="Song Y."/>
            <person name="Tong Y."/>
            <person name="Lu Y."/>
            <person name="Yang J."/>
            <person name="Xu C."/>
            <person name="Jia M."/>
            <person name="Peters R.J."/>
            <person name="Huang L."/>
            <person name="Gao W."/>
        </authorList>
    </citation>
    <scope>NUCLEOTIDE SEQUENCE [LARGE SCALE GENOMIC DNA]</scope>
    <source>
        <strain evidence="14">cv. XIE 37</strain>
        <tissue evidence="13">Leaf</tissue>
    </source>
</reference>
<evidence type="ECO:0000313" key="14">
    <source>
        <dbReference type="Proteomes" id="UP000593562"/>
    </source>
</evidence>
<keyword evidence="10 11" id="KW-0472">Membrane</keyword>
<dbReference type="AlphaFoldDB" id="A0A7J7DI88"/>
<keyword evidence="6 11" id="KW-0256">Endoplasmic reticulum</keyword>
<dbReference type="PANTHER" id="PTHR12701:SF44">
    <property type="entry name" value="ENDOPLASMIC RETICULUM TRANSMEMBRANE PROTEIN"/>
    <property type="match status" value="1"/>
</dbReference>
<keyword evidence="8 11" id="KW-1133">Transmembrane helix</keyword>
<evidence type="ECO:0000256" key="9">
    <source>
        <dbReference type="ARBA" id="ARBA00023054"/>
    </source>
</evidence>
<comment type="subcellular location">
    <subcellularLocation>
        <location evidence="1 11">Endoplasmic reticulum membrane</location>
        <topology evidence="1 11">Multi-pass membrane protein</topology>
    </subcellularLocation>
</comment>
<feature type="coiled-coil region" evidence="12">
    <location>
        <begin position="107"/>
        <end position="211"/>
    </location>
</feature>
<accession>A0A7J7DI88</accession>
<dbReference type="InParanoid" id="A0A7J7DI88"/>
<evidence type="ECO:0000313" key="13">
    <source>
        <dbReference type="EMBL" id="KAF5746080.1"/>
    </source>
</evidence>
<keyword evidence="9 12" id="KW-0175">Coiled coil</keyword>
<keyword evidence="4 11" id="KW-0812">Transmembrane</keyword>
<keyword evidence="7 11" id="KW-0653">Protein transport</keyword>
<keyword evidence="11" id="KW-0931">ER-Golgi transport</keyword>
<dbReference type="PANTHER" id="PTHR12701">
    <property type="entry name" value="BCR-ASSOCIATED PROTEIN, BAP"/>
    <property type="match status" value="1"/>
</dbReference>
<dbReference type="GO" id="GO:0006886">
    <property type="term" value="P:intracellular protein transport"/>
    <property type="evidence" value="ECO:0007669"/>
    <property type="project" value="UniProtKB-UniRule"/>
</dbReference>
<feature type="transmembrane region" description="Helical" evidence="11">
    <location>
        <begin position="84"/>
        <end position="104"/>
    </location>
</feature>